<keyword evidence="6" id="KW-0067">ATP-binding</keyword>
<dbReference type="SUPFAM" id="SSF57716">
    <property type="entry name" value="Glucocorticoid receptor-like (DNA-binding domain)"/>
    <property type="match status" value="1"/>
</dbReference>
<gene>
    <name evidence="7" type="ORF">M124_0524</name>
</gene>
<evidence type="ECO:0000256" key="5">
    <source>
        <dbReference type="ARBA" id="ARBA00022833"/>
    </source>
</evidence>
<organism evidence="7 8">
    <name type="scientific">Bacteroides fragilis str. 3988T(B)14</name>
    <dbReference type="NCBI Taxonomy" id="1339315"/>
    <lineage>
        <taxon>Bacteria</taxon>
        <taxon>Pseudomonadati</taxon>
        <taxon>Bacteroidota</taxon>
        <taxon>Bacteroidia</taxon>
        <taxon>Bacteroidales</taxon>
        <taxon>Bacteroidaceae</taxon>
        <taxon>Bacteroides</taxon>
    </lineage>
</organism>
<name>A0A015SU68_BACFG</name>
<reference evidence="7 8" key="1">
    <citation type="submission" date="2014-02" db="EMBL/GenBank/DDBJ databases">
        <authorList>
            <person name="Sears C."/>
            <person name="Carroll K."/>
            <person name="Sack B.R."/>
            <person name="Qadri F."/>
            <person name="Myers L.L."/>
            <person name="Chung G.-T."/>
            <person name="Escheverria P."/>
            <person name="Fraser C.M."/>
            <person name="Sadzewicz L."/>
            <person name="Shefchek K.A."/>
            <person name="Tallon L."/>
            <person name="Das S.P."/>
            <person name="Daugherty S."/>
            <person name="Mongodin E.F."/>
        </authorList>
    </citation>
    <scope>NUCLEOTIDE SEQUENCE [LARGE SCALE GENOMIC DNA]</scope>
    <source>
        <strain evidence="8">3988T(B)14</strain>
    </source>
</reference>
<dbReference type="PATRIC" id="fig|1339315.3.peg.1333"/>
<evidence type="ECO:0000256" key="4">
    <source>
        <dbReference type="ARBA" id="ARBA00022777"/>
    </source>
</evidence>
<comment type="caution">
    <text evidence="7">The sequence shown here is derived from an EMBL/GenBank/DDBJ whole genome shotgun (WGS) entry which is preliminary data.</text>
</comment>
<accession>A0A015SU68</accession>
<dbReference type="GO" id="GO:0046872">
    <property type="term" value="F:metal ion binding"/>
    <property type="evidence" value="ECO:0007669"/>
    <property type="project" value="UniProtKB-KW"/>
</dbReference>
<proteinExistence type="predicted"/>
<evidence type="ECO:0000256" key="6">
    <source>
        <dbReference type="ARBA" id="ARBA00022840"/>
    </source>
</evidence>
<evidence type="ECO:0000256" key="3">
    <source>
        <dbReference type="ARBA" id="ARBA00022741"/>
    </source>
</evidence>
<dbReference type="Gene3D" id="3.30.60.20">
    <property type="match status" value="1"/>
</dbReference>
<dbReference type="EMBL" id="JGCY01000228">
    <property type="protein sequence ID" value="EXY75689.1"/>
    <property type="molecule type" value="Genomic_DNA"/>
</dbReference>
<keyword evidence="4 7" id="KW-0418">Kinase</keyword>
<dbReference type="GO" id="GO:0004797">
    <property type="term" value="F:thymidine kinase activity"/>
    <property type="evidence" value="ECO:0007669"/>
    <property type="project" value="InterPro"/>
</dbReference>
<keyword evidence="5" id="KW-0862">Zinc</keyword>
<evidence type="ECO:0000256" key="1">
    <source>
        <dbReference type="ARBA" id="ARBA00022679"/>
    </source>
</evidence>
<dbReference type="InterPro" id="IPR001267">
    <property type="entry name" value="Thymidine_kinase"/>
</dbReference>
<dbReference type="Proteomes" id="UP000020529">
    <property type="component" value="Unassembled WGS sequence"/>
</dbReference>
<protein>
    <submittedName>
        <fullName evidence="7">Thymidine kinase family protein</fullName>
    </submittedName>
</protein>
<dbReference type="FunFam" id="3.30.60.20:FF:000048">
    <property type="entry name" value="Thymidine kinase"/>
    <property type="match status" value="1"/>
</dbReference>
<dbReference type="GO" id="GO:0005524">
    <property type="term" value="F:ATP binding"/>
    <property type="evidence" value="ECO:0007669"/>
    <property type="project" value="UniProtKB-KW"/>
</dbReference>
<keyword evidence="3" id="KW-0547">Nucleotide-binding</keyword>
<keyword evidence="1" id="KW-0808">Transferase</keyword>
<keyword evidence="2" id="KW-0479">Metal-binding</keyword>
<dbReference type="Pfam" id="PF00265">
    <property type="entry name" value="TK"/>
    <property type="match status" value="1"/>
</dbReference>
<sequence length="47" mass="5489">MKCGQLASFSHRTVKNDKQVLLGETAQYEPLCRECYQRALQEDREKS</sequence>
<evidence type="ECO:0000313" key="7">
    <source>
        <dbReference type="EMBL" id="EXY75689.1"/>
    </source>
</evidence>
<evidence type="ECO:0000313" key="8">
    <source>
        <dbReference type="Proteomes" id="UP000020529"/>
    </source>
</evidence>
<dbReference type="AlphaFoldDB" id="A0A015SU68"/>
<evidence type="ECO:0000256" key="2">
    <source>
        <dbReference type="ARBA" id="ARBA00022723"/>
    </source>
</evidence>